<dbReference type="NCBIfam" id="TIGR01596">
    <property type="entry name" value="cas3_HD"/>
    <property type="match status" value="1"/>
</dbReference>
<dbReference type="GO" id="GO:0004386">
    <property type="term" value="F:helicase activity"/>
    <property type="evidence" value="ECO:0007669"/>
    <property type="project" value="UniProtKB-KW"/>
</dbReference>
<evidence type="ECO:0000256" key="4">
    <source>
        <dbReference type="ARBA" id="ARBA00022741"/>
    </source>
</evidence>
<dbReference type="SMART" id="SM00487">
    <property type="entry name" value="DEXDc"/>
    <property type="match status" value="1"/>
</dbReference>
<sequence length="776" mass="88875">MYKKEHSEITMYYAHSTDRQDKSDWQPLKVHLENVADIASGFSREFNAEQFGYASGLLHDIGKYSPEFQRRLDGVKIRVDHSTAGAQEARKLYGIFQSRILEYIITGHHGGLLNYGTKECGLDERLSRPILSDYSAYKSEILVPDLNKVRPSLTPINNKIGFAISFYTRMLFSCLVDADFLDTERFISPDKSYFRGQHESFDKLFTKFDNYMKTKLSTAAENSINRYRREIYEQCIEKAELPPQMFSLTVPTGGGKTLSSMAFALNHLKKHNLNRILYVIPYTSIIEQNADIFREIFGNKNVLEHHSNYDPKNEKSENTDVAQEKLKLSSENWDIPIIVTTNVQFFESLFSNRVSRCRKLHNLAKSVIILDEAQMLPTSFLKPCLAALSELVVNYGSTVVICTATQPNLNELLDQRVKPVEIIHSPQELYEAFRRVHVADLGNISDSDLSARLKAHNQVLCIVNTRKHAQNLYEQLSKSDNCYHLSARLSAKLKAHKQVRCIVNTRRKHAQNLYGQLSKSNSCYHLSARMCPVQRRKKLKEIKDLLRKGAECRVVSTQLIEAGVDIDFPAVYRAMSGIDSVCQASGRCNREGKLASGEVYVFRSTEDYGKATHWQSRVAEIGSMVFDEWDDPLSLPAVDGYFEKLYSYEGDGLDKKRVLPAFEERLKDVAFPFEDVANVFNLIENDTRDIIIPYDEKARSIIKQIQQTGLPGKYIRNLQGYTVSIYVEEFKALEKSNAIFSIDDRFFVLKKLDDYYSEDTGLLNRKYNDEDLLLIA</sequence>
<dbReference type="InterPro" id="IPR006483">
    <property type="entry name" value="CRISPR-assoc_Cas3_HD"/>
</dbReference>
<evidence type="ECO:0000256" key="6">
    <source>
        <dbReference type="ARBA" id="ARBA00022806"/>
    </source>
</evidence>
<dbReference type="Proteomes" id="UP000033096">
    <property type="component" value="Chromosome"/>
</dbReference>
<evidence type="ECO:0000259" key="9">
    <source>
        <dbReference type="PROSITE" id="PS51192"/>
    </source>
</evidence>
<dbReference type="InterPro" id="IPR014001">
    <property type="entry name" value="Helicase_ATP-bd"/>
</dbReference>
<organism evidence="11 12">
    <name type="scientific">Methanosarcina vacuolata Z-761</name>
    <dbReference type="NCBI Taxonomy" id="1434123"/>
    <lineage>
        <taxon>Archaea</taxon>
        <taxon>Methanobacteriati</taxon>
        <taxon>Methanobacteriota</taxon>
        <taxon>Stenosarchaea group</taxon>
        <taxon>Methanomicrobia</taxon>
        <taxon>Methanosarcinales</taxon>
        <taxon>Methanosarcinaceae</taxon>
        <taxon>Methanosarcina</taxon>
    </lineage>
</organism>
<dbReference type="GO" id="GO:0051607">
    <property type="term" value="P:defense response to virus"/>
    <property type="evidence" value="ECO:0007669"/>
    <property type="project" value="UniProtKB-KW"/>
</dbReference>
<dbReference type="KEGG" id="mvc:MSVAZ_2241"/>
<dbReference type="InterPro" id="IPR038257">
    <property type="entry name" value="CRISPR-assoc_Cas3_HD_sf"/>
</dbReference>
<name>A0A0E3Q7D6_9EURY</name>
<feature type="domain" description="Helicase ATP-binding" evidence="9">
    <location>
        <begin position="237"/>
        <end position="424"/>
    </location>
</feature>
<dbReference type="PANTHER" id="PTHR24031">
    <property type="entry name" value="RNA HELICASE"/>
    <property type="match status" value="1"/>
</dbReference>
<keyword evidence="3" id="KW-0479">Metal-binding</keyword>
<dbReference type="HOGENOM" id="CLU_010123_0_0_2"/>
<dbReference type="GO" id="GO:0005524">
    <property type="term" value="F:ATP binding"/>
    <property type="evidence" value="ECO:0007669"/>
    <property type="project" value="UniProtKB-KW"/>
</dbReference>
<accession>A0A0E3Q7D6</accession>
<feature type="domain" description="HD Cas3-type" evidence="10">
    <location>
        <begin position="21"/>
        <end position="181"/>
    </location>
</feature>
<dbReference type="EMBL" id="CP009520">
    <property type="protein sequence ID" value="AKB44510.1"/>
    <property type="molecule type" value="Genomic_DNA"/>
</dbReference>
<evidence type="ECO:0000256" key="1">
    <source>
        <dbReference type="ARBA" id="ARBA00006847"/>
    </source>
</evidence>
<dbReference type="InterPro" id="IPR054712">
    <property type="entry name" value="Cas3-like_dom"/>
</dbReference>
<dbReference type="InterPro" id="IPR011545">
    <property type="entry name" value="DEAD/DEAH_box_helicase_dom"/>
</dbReference>
<keyword evidence="4" id="KW-0547">Nucleotide-binding</keyword>
<dbReference type="GeneID" id="24810712"/>
<dbReference type="PROSITE" id="PS51643">
    <property type="entry name" value="HD_CAS3"/>
    <property type="match status" value="1"/>
</dbReference>
<dbReference type="CDD" id="cd09641">
    <property type="entry name" value="Cas3''_I"/>
    <property type="match status" value="1"/>
</dbReference>
<keyword evidence="5" id="KW-0378">Hydrolase</keyword>
<dbReference type="GO" id="GO:0016787">
    <property type="term" value="F:hydrolase activity"/>
    <property type="evidence" value="ECO:0007669"/>
    <property type="project" value="UniProtKB-KW"/>
</dbReference>
<keyword evidence="8" id="KW-0051">Antiviral defense</keyword>
<evidence type="ECO:0000256" key="2">
    <source>
        <dbReference type="ARBA" id="ARBA00009046"/>
    </source>
</evidence>
<dbReference type="InterPro" id="IPR006674">
    <property type="entry name" value="HD_domain"/>
</dbReference>
<keyword evidence="6" id="KW-0347">Helicase</keyword>
<dbReference type="Gene3D" id="1.10.3210.30">
    <property type="match status" value="1"/>
</dbReference>
<evidence type="ECO:0000313" key="12">
    <source>
        <dbReference type="Proteomes" id="UP000033096"/>
    </source>
</evidence>
<dbReference type="GO" id="GO:0140097">
    <property type="term" value="F:catalytic activity, acting on DNA"/>
    <property type="evidence" value="ECO:0007669"/>
    <property type="project" value="UniProtKB-ARBA"/>
</dbReference>
<evidence type="ECO:0000256" key="3">
    <source>
        <dbReference type="ARBA" id="ARBA00022723"/>
    </source>
</evidence>
<dbReference type="RefSeq" id="WP_198146744.1">
    <property type="nucleotide sequence ID" value="NZ_CP009520.1"/>
</dbReference>
<dbReference type="Gene3D" id="3.40.50.300">
    <property type="entry name" value="P-loop containing nucleotide triphosphate hydrolases"/>
    <property type="match status" value="2"/>
</dbReference>
<dbReference type="SUPFAM" id="SSF109604">
    <property type="entry name" value="HD-domain/PDEase-like"/>
    <property type="match status" value="1"/>
</dbReference>
<evidence type="ECO:0000256" key="7">
    <source>
        <dbReference type="ARBA" id="ARBA00022840"/>
    </source>
</evidence>
<comment type="similarity">
    <text evidence="1">In the N-terminal section; belongs to the CRISPR-associated nuclease Cas3-HD family.</text>
</comment>
<keyword evidence="12" id="KW-1185">Reference proteome</keyword>
<dbReference type="STRING" id="1434123.MSVAZ_2241"/>
<dbReference type="PROSITE" id="PS51192">
    <property type="entry name" value="HELICASE_ATP_BIND_1"/>
    <property type="match status" value="1"/>
</dbReference>
<dbReference type="Pfam" id="PF22590">
    <property type="entry name" value="Cas3-like_C_2"/>
    <property type="match status" value="1"/>
</dbReference>
<keyword evidence="7" id="KW-0067">ATP-binding</keyword>
<evidence type="ECO:0000256" key="8">
    <source>
        <dbReference type="ARBA" id="ARBA00023118"/>
    </source>
</evidence>
<protein>
    <submittedName>
        <fullName evidence="11">CRISPR-associated helicase Cas3</fullName>
    </submittedName>
</protein>
<evidence type="ECO:0000256" key="5">
    <source>
        <dbReference type="ARBA" id="ARBA00022801"/>
    </source>
</evidence>
<dbReference type="CDD" id="cd17930">
    <property type="entry name" value="DEXHc_cas3"/>
    <property type="match status" value="1"/>
</dbReference>
<evidence type="ECO:0000259" key="10">
    <source>
        <dbReference type="PROSITE" id="PS51643"/>
    </source>
</evidence>
<dbReference type="Pfam" id="PF01966">
    <property type="entry name" value="HD"/>
    <property type="match status" value="1"/>
</dbReference>
<dbReference type="InterPro" id="IPR027417">
    <property type="entry name" value="P-loop_NTPase"/>
</dbReference>
<proteinExistence type="inferred from homology"/>
<comment type="similarity">
    <text evidence="2">In the central section; belongs to the CRISPR-associated helicase Cas3 family.</text>
</comment>
<dbReference type="Pfam" id="PF00270">
    <property type="entry name" value="DEAD"/>
    <property type="match status" value="1"/>
</dbReference>
<reference evidence="11 12" key="1">
    <citation type="submission" date="2014-07" db="EMBL/GenBank/DDBJ databases">
        <title>Methanogenic archaea and the global carbon cycle.</title>
        <authorList>
            <person name="Henriksen J.R."/>
            <person name="Luke J."/>
            <person name="Reinhart S."/>
            <person name="Benedict M.N."/>
            <person name="Youngblut N.D."/>
            <person name="Metcalf M.E."/>
            <person name="Whitaker R.J."/>
            <person name="Metcalf W.W."/>
        </authorList>
    </citation>
    <scope>NUCLEOTIDE SEQUENCE [LARGE SCALE GENOMIC DNA]</scope>
    <source>
        <strain evidence="11 12">Z-761</strain>
    </source>
</reference>
<dbReference type="AlphaFoldDB" id="A0A0E3Q7D6"/>
<dbReference type="GO" id="GO:0003676">
    <property type="term" value="F:nucleic acid binding"/>
    <property type="evidence" value="ECO:0007669"/>
    <property type="project" value="InterPro"/>
</dbReference>
<evidence type="ECO:0000313" key="11">
    <source>
        <dbReference type="EMBL" id="AKB44510.1"/>
    </source>
</evidence>
<dbReference type="SUPFAM" id="SSF52540">
    <property type="entry name" value="P-loop containing nucleoside triphosphate hydrolases"/>
    <property type="match status" value="1"/>
</dbReference>
<gene>
    <name evidence="11" type="ORF">MSVAZ_2241</name>
</gene>
<dbReference type="PATRIC" id="fig|1434123.4.peg.2732"/>
<dbReference type="GO" id="GO:0046872">
    <property type="term" value="F:metal ion binding"/>
    <property type="evidence" value="ECO:0007669"/>
    <property type="project" value="UniProtKB-KW"/>
</dbReference>